<sequence length="153" mass="16409">MTLTETFVAQRDAGRPGPWQVLAGGDRTAGSVIFGEARLPARSSGPGLHVHSREDEATYVISGVLTFVVGDRRFEAGSGELVWLPREVPHTFANLGDEPVWALGVATPAGLEGMFEEQAAYFDGLEGPPDPERIREIGDRYGVRALGPPLDVP</sequence>
<name>A0A6J4N1L7_9ACTN</name>
<dbReference type="SUPFAM" id="SSF51182">
    <property type="entry name" value="RmlC-like cupins"/>
    <property type="match status" value="1"/>
</dbReference>
<dbReference type="EMBL" id="CADCUK010000113">
    <property type="protein sequence ID" value="CAA9375047.1"/>
    <property type="molecule type" value="Genomic_DNA"/>
</dbReference>
<dbReference type="Pfam" id="PF07883">
    <property type="entry name" value="Cupin_2"/>
    <property type="match status" value="1"/>
</dbReference>
<dbReference type="PANTHER" id="PTHR36440:SF1">
    <property type="entry name" value="PUTATIVE (AFU_ORTHOLOGUE AFUA_8G07350)-RELATED"/>
    <property type="match status" value="1"/>
</dbReference>
<feature type="domain" description="Cupin type-2" evidence="1">
    <location>
        <begin position="39"/>
        <end position="100"/>
    </location>
</feature>
<dbReference type="InterPro" id="IPR053146">
    <property type="entry name" value="QDO-like"/>
</dbReference>
<evidence type="ECO:0000259" key="1">
    <source>
        <dbReference type="Pfam" id="PF07883"/>
    </source>
</evidence>
<dbReference type="InterPro" id="IPR011051">
    <property type="entry name" value="RmlC_Cupin_sf"/>
</dbReference>
<organism evidence="2">
    <name type="scientific">uncultured Nocardioidaceae bacterium</name>
    <dbReference type="NCBI Taxonomy" id="253824"/>
    <lineage>
        <taxon>Bacteria</taxon>
        <taxon>Bacillati</taxon>
        <taxon>Actinomycetota</taxon>
        <taxon>Actinomycetes</taxon>
        <taxon>Propionibacteriales</taxon>
        <taxon>Nocardioidaceae</taxon>
        <taxon>environmental samples</taxon>
    </lineage>
</organism>
<dbReference type="AlphaFoldDB" id="A0A6J4N1L7"/>
<evidence type="ECO:0000313" key="2">
    <source>
        <dbReference type="EMBL" id="CAA9375047.1"/>
    </source>
</evidence>
<proteinExistence type="predicted"/>
<dbReference type="PANTHER" id="PTHR36440">
    <property type="entry name" value="PUTATIVE (AFU_ORTHOLOGUE AFUA_8G07350)-RELATED"/>
    <property type="match status" value="1"/>
</dbReference>
<accession>A0A6J4N1L7</accession>
<protein>
    <recommendedName>
        <fullName evidence="1">Cupin type-2 domain-containing protein</fullName>
    </recommendedName>
</protein>
<gene>
    <name evidence="2" type="ORF">AVDCRST_MAG47-1663</name>
</gene>
<dbReference type="InterPro" id="IPR013096">
    <property type="entry name" value="Cupin_2"/>
</dbReference>
<dbReference type="Gene3D" id="2.60.120.10">
    <property type="entry name" value="Jelly Rolls"/>
    <property type="match status" value="1"/>
</dbReference>
<reference evidence="2" key="1">
    <citation type="submission" date="2020-02" db="EMBL/GenBank/DDBJ databases">
        <authorList>
            <person name="Meier V. D."/>
        </authorList>
    </citation>
    <scope>NUCLEOTIDE SEQUENCE</scope>
    <source>
        <strain evidence="2">AVDCRST_MAG47</strain>
    </source>
</reference>
<dbReference type="InterPro" id="IPR014710">
    <property type="entry name" value="RmlC-like_jellyroll"/>
</dbReference>